<evidence type="ECO:0000313" key="2">
    <source>
        <dbReference type="EMBL" id="SDY72094.1"/>
    </source>
</evidence>
<dbReference type="CDD" id="cd11614">
    <property type="entry name" value="SAF_CpaB_FlgA_like"/>
    <property type="match status" value="1"/>
</dbReference>
<dbReference type="Proteomes" id="UP000199230">
    <property type="component" value="Unassembled WGS sequence"/>
</dbReference>
<dbReference type="SMART" id="SM00858">
    <property type="entry name" value="SAF"/>
    <property type="match status" value="1"/>
</dbReference>
<organism evidence="2 3">
    <name type="scientific">Tindallia californiensis</name>
    <dbReference type="NCBI Taxonomy" id="159292"/>
    <lineage>
        <taxon>Bacteria</taxon>
        <taxon>Bacillati</taxon>
        <taxon>Bacillota</taxon>
        <taxon>Clostridia</taxon>
        <taxon>Peptostreptococcales</taxon>
        <taxon>Tindalliaceae</taxon>
        <taxon>Tindallia</taxon>
    </lineage>
</organism>
<dbReference type="STRING" id="159292.SAMN05192546_1048"/>
<sequence length="253" mass="27652">MKIVRVAALLIAVLAFGYVLIFTGSDDNDESETVSSVEVYIAAEGIPKQTVIQEEMIKAVTVGVDNIESYHIRDKEYIIGSVASENLYSGDVIRAERIDSTGYMSAGLGYIVPEGMRAITINVNYNTGLAGLLEVGNKVDVVTVFEVEGIDGVDSQGRLHFPEDSDAMAAALTLQNREVLALDQNIGINNEYIGSEYVTVTLLVTPTEAIETALFHTAGSSNWLVGRNQEDLEVLDADLIKNVYFREIPFHNR</sequence>
<gene>
    <name evidence="2" type="ORF">SAMN05192546_1048</name>
</gene>
<dbReference type="Pfam" id="PF08666">
    <property type="entry name" value="SAF"/>
    <property type="match status" value="1"/>
</dbReference>
<dbReference type="EMBL" id="FNPV01000004">
    <property type="protein sequence ID" value="SDY72094.1"/>
    <property type="molecule type" value="Genomic_DNA"/>
</dbReference>
<name>A0A1H3M712_9FIRM</name>
<dbReference type="AlphaFoldDB" id="A0A1H3M712"/>
<evidence type="ECO:0000259" key="1">
    <source>
        <dbReference type="SMART" id="SM00858"/>
    </source>
</evidence>
<reference evidence="2 3" key="1">
    <citation type="submission" date="2016-10" db="EMBL/GenBank/DDBJ databases">
        <authorList>
            <person name="de Groot N.N."/>
        </authorList>
    </citation>
    <scope>NUCLEOTIDE SEQUENCE [LARGE SCALE GENOMIC DNA]</scope>
    <source>
        <strain evidence="2 3">APO</strain>
    </source>
</reference>
<dbReference type="OrthoDB" id="1757906at2"/>
<dbReference type="Pfam" id="PF16976">
    <property type="entry name" value="RcpC"/>
    <property type="match status" value="1"/>
</dbReference>
<dbReference type="InterPro" id="IPR017592">
    <property type="entry name" value="Pilus_assmbl_Flp-typ_CpaB"/>
</dbReference>
<dbReference type="InterPro" id="IPR031571">
    <property type="entry name" value="RcpC_dom"/>
</dbReference>
<evidence type="ECO:0000313" key="3">
    <source>
        <dbReference type="Proteomes" id="UP000199230"/>
    </source>
</evidence>
<dbReference type="RefSeq" id="WP_093312360.1">
    <property type="nucleotide sequence ID" value="NZ_FNPV01000004.1"/>
</dbReference>
<dbReference type="Gene3D" id="3.90.1210.10">
    <property type="entry name" value="Antifreeze-like/N-acetylneuraminic acid synthase C-terminal domain"/>
    <property type="match status" value="1"/>
</dbReference>
<accession>A0A1H3M712</accession>
<feature type="domain" description="SAF" evidence="1">
    <location>
        <begin position="37"/>
        <end position="99"/>
    </location>
</feature>
<protein>
    <submittedName>
        <fullName evidence="2">Flp pilus assembly protein CpaB</fullName>
    </submittedName>
</protein>
<dbReference type="NCBIfam" id="TIGR03177">
    <property type="entry name" value="pilus_cpaB"/>
    <property type="match status" value="1"/>
</dbReference>
<keyword evidence="3" id="KW-1185">Reference proteome</keyword>
<dbReference type="InterPro" id="IPR013974">
    <property type="entry name" value="SAF"/>
</dbReference>
<proteinExistence type="predicted"/>